<proteinExistence type="predicted"/>
<accession>A0A4Q7IIC1</accession>
<organism evidence="2 3">
    <name type="scientific">Pseudoalteromonas phenolica</name>
    <dbReference type="NCBI Taxonomy" id="161398"/>
    <lineage>
        <taxon>Bacteria</taxon>
        <taxon>Pseudomonadati</taxon>
        <taxon>Pseudomonadota</taxon>
        <taxon>Gammaproteobacteria</taxon>
        <taxon>Alteromonadales</taxon>
        <taxon>Pseudoalteromonadaceae</taxon>
        <taxon>Pseudoalteromonas</taxon>
    </lineage>
</organism>
<dbReference type="Proteomes" id="UP000291338">
    <property type="component" value="Unassembled WGS sequence"/>
</dbReference>
<dbReference type="EMBL" id="PPSX01000077">
    <property type="protein sequence ID" value="RZQ51824.1"/>
    <property type="molecule type" value="Genomic_DNA"/>
</dbReference>
<feature type="transmembrane region" description="Helical" evidence="1">
    <location>
        <begin position="72"/>
        <end position="92"/>
    </location>
</feature>
<dbReference type="AlphaFoldDB" id="A0A4Q7IIC1"/>
<protein>
    <submittedName>
        <fullName evidence="2">Uncharacterized protein</fullName>
    </submittedName>
</protein>
<reference evidence="2 3" key="1">
    <citation type="submission" date="2018-01" db="EMBL/GenBank/DDBJ databases">
        <title>Co-occurrence of chitin degradation, pigmentation and bioactivity in marine Pseudoalteromonas.</title>
        <authorList>
            <person name="Paulsen S."/>
            <person name="Gram L."/>
            <person name="Machado H."/>
        </authorList>
    </citation>
    <scope>NUCLEOTIDE SEQUENCE [LARGE SCALE GENOMIC DNA]</scope>
    <source>
        <strain evidence="2 3">S3898</strain>
    </source>
</reference>
<evidence type="ECO:0000256" key="1">
    <source>
        <dbReference type="SAM" id="Phobius"/>
    </source>
</evidence>
<gene>
    <name evidence="2" type="ORF">C1E23_17320</name>
</gene>
<keyword evidence="1" id="KW-0472">Membrane</keyword>
<evidence type="ECO:0000313" key="2">
    <source>
        <dbReference type="EMBL" id="RZQ51824.1"/>
    </source>
</evidence>
<comment type="caution">
    <text evidence="2">The sequence shown here is derived from an EMBL/GenBank/DDBJ whole genome shotgun (WGS) entry which is preliminary data.</text>
</comment>
<name>A0A4Q7IIC1_9GAMM</name>
<sequence length="277" mass="31988">MREELEVELNGVENQISEQVIKVKTTKFIYNFLFGLCIAAPILLLIVQLSVTRSSLIWQPSNPELWKSIKDSFSTVIGAFGILAAITGMYGFKFRARQLDLQQLRVSKQTILTRLQYYLSQQQFLLADRKENFMLLVEHNKRVREHIQEIHKAILEAHDNVDIYKAKLFIYWPTIYDLMFPSNSEKKVVNLSLIAEKPLWPQKVDELKRWARGLNEKIIKQRGVLEASNELLRGLGFNAVSTQSEELSDEEYLVGYIASFLVIPLLFQKLGLIPNST</sequence>
<evidence type="ECO:0000313" key="3">
    <source>
        <dbReference type="Proteomes" id="UP000291338"/>
    </source>
</evidence>
<feature type="transmembrane region" description="Helical" evidence="1">
    <location>
        <begin position="28"/>
        <end position="52"/>
    </location>
</feature>
<keyword evidence="1" id="KW-1133">Transmembrane helix</keyword>
<keyword evidence="1" id="KW-0812">Transmembrane</keyword>